<dbReference type="Pfam" id="PF01451">
    <property type="entry name" value="LMWPc"/>
    <property type="match status" value="1"/>
</dbReference>
<dbReference type="GO" id="GO:0046685">
    <property type="term" value="P:response to arsenic-containing substance"/>
    <property type="evidence" value="ECO:0007669"/>
    <property type="project" value="UniProtKB-KW"/>
</dbReference>
<dbReference type="Pfam" id="PF21234">
    <property type="entry name" value="Phosphatase-like_N"/>
    <property type="match status" value="1"/>
</dbReference>
<accession>A0A7K1UV31</accession>
<dbReference type="Gene3D" id="3.40.50.2300">
    <property type="match status" value="1"/>
</dbReference>
<dbReference type="AlphaFoldDB" id="A0A7K1UV31"/>
<evidence type="ECO:0000259" key="2">
    <source>
        <dbReference type="SMART" id="SM00226"/>
    </source>
</evidence>
<name>A0A7K1UV31_9NOCA</name>
<feature type="domain" description="Phosphotyrosine protein phosphatase I" evidence="2">
    <location>
        <begin position="71"/>
        <end position="196"/>
    </location>
</feature>
<keyword evidence="1" id="KW-0059">Arsenical resistance</keyword>
<dbReference type="Gene3D" id="1.10.8.1060">
    <property type="entry name" value="Corynebacterium glutamicum thioredoxin-dependent arsenate reductase, N-terminal domain"/>
    <property type="match status" value="1"/>
</dbReference>
<keyword evidence="4" id="KW-1185">Reference proteome</keyword>
<reference evidence="3 4" key="1">
    <citation type="submission" date="2019-12" db="EMBL/GenBank/DDBJ databases">
        <title>Nocardia sp. nov. ET3-3 isolated from soil.</title>
        <authorList>
            <person name="Kanchanasin P."/>
            <person name="Tanasupawat S."/>
            <person name="Yuki M."/>
            <person name="Kudo T."/>
        </authorList>
    </citation>
    <scope>NUCLEOTIDE SEQUENCE [LARGE SCALE GENOMIC DNA]</scope>
    <source>
        <strain evidence="3 4">ET3-3</strain>
    </source>
</reference>
<evidence type="ECO:0000313" key="3">
    <source>
        <dbReference type="EMBL" id="MVU78210.1"/>
    </source>
</evidence>
<dbReference type="PANTHER" id="PTHR43428:SF1">
    <property type="entry name" value="ARSENATE REDUCTASE"/>
    <property type="match status" value="1"/>
</dbReference>
<evidence type="ECO:0000313" key="4">
    <source>
        <dbReference type="Proteomes" id="UP000466794"/>
    </source>
</evidence>
<dbReference type="CDD" id="cd16345">
    <property type="entry name" value="LMWP_ArsC"/>
    <property type="match status" value="1"/>
</dbReference>
<dbReference type="SUPFAM" id="SSF52788">
    <property type="entry name" value="Phosphotyrosine protein phosphatases I"/>
    <property type="match status" value="1"/>
</dbReference>
<sequence>MTQGEAAERLEREFGAVLDGTTIERMLDSSYASLAAAGTDSARLPEYAERFARERLTALARAEGRVVRNGPTVLFVCTHNAGRSQMALGFFNRLAGDRAAGWSCGSKPGAAVNPLVVAAMAERGVDIAEEFPKPWSDELMRAADVIIDMGCGDTDPIIAGHRFEQWPLPDPAGEEIEEVRAIRDAIETRVRRLVAALGIGG</sequence>
<dbReference type="EMBL" id="WRPP01000002">
    <property type="protein sequence ID" value="MVU78210.1"/>
    <property type="molecule type" value="Genomic_DNA"/>
</dbReference>
<dbReference type="RefSeq" id="WP_157387751.1">
    <property type="nucleotide sequence ID" value="NZ_WRPP01000002.1"/>
</dbReference>
<evidence type="ECO:0000256" key="1">
    <source>
        <dbReference type="ARBA" id="ARBA00022849"/>
    </source>
</evidence>
<protein>
    <submittedName>
        <fullName evidence="3">Arsenate reductase ArsC</fullName>
    </submittedName>
</protein>
<proteinExistence type="predicted"/>
<dbReference type="PANTHER" id="PTHR43428">
    <property type="entry name" value="ARSENATE REDUCTASE"/>
    <property type="match status" value="1"/>
</dbReference>
<dbReference type="InterPro" id="IPR048716">
    <property type="entry name" value="Phosphatase-like_N"/>
</dbReference>
<dbReference type="SMART" id="SM00226">
    <property type="entry name" value="LMWPc"/>
    <property type="match status" value="1"/>
</dbReference>
<gene>
    <name evidence="3" type="ORF">GPX89_13265</name>
</gene>
<dbReference type="Proteomes" id="UP000466794">
    <property type="component" value="Unassembled WGS sequence"/>
</dbReference>
<dbReference type="InterPro" id="IPR036196">
    <property type="entry name" value="Ptyr_pPase_sf"/>
</dbReference>
<dbReference type="InterPro" id="IPR023485">
    <property type="entry name" value="Ptyr_pPase"/>
</dbReference>
<comment type="caution">
    <text evidence="3">The sequence shown here is derived from an EMBL/GenBank/DDBJ whole genome shotgun (WGS) entry which is preliminary data.</text>
</comment>
<organism evidence="3 4">
    <name type="scientific">Nocardia terrae</name>
    <dbReference type="NCBI Taxonomy" id="2675851"/>
    <lineage>
        <taxon>Bacteria</taxon>
        <taxon>Bacillati</taxon>
        <taxon>Actinomycetota</taxon>
        <taxon>Actinomycetes</taxon>
        <taxon>Mycobacteriales</taxon>
        <taxon>Nocardiaceae</taxon>
        <taxon>Nocardia</taxon>
    </lineage>
</organism>